<evidence type="ECO:0000313" key="2">
    <source>
        <dbReference type="EMBL" id="KAF2901619.1"/>
    </source>
</evidence>
<gene>
    <name evidence="2" type="ORF">ILUMI_04566</name>
</gene>
<evidence type="ECO:0008006" key="4">
    <source>
        <dbReference type="Google" id="ProtNLM"/>
    </source>
</evidence>
<name>A0A8K0GIX4_IGNLU</name>
<feature type="region of interest" description="Disordered" evidence="1">
    <location>
        <begin position="53"/>
        <end position="83"/>
    </location>
</feature>
<protein>
    <recommendedName>
        <fullName evidence="4">Nucleic-acid-binding protein from transposon X-element</fullName>
    </recommendedName>
</protein>
<dbReference type="EMBL" id="VTPC01001535">
    <property type="protein sequence ID" value="KAF2901619.1"/>
    <property type="molecule type" value="Genomic_DNA"/>
</dbReference>
<keyword evidence="3" id="KW-1185">Reference proteome</keyword>
<sequence length="143" mass="15868">MPRLQPFPEGLPFSPRCVNCAEDHYTATCTKSKEQPATCTNCNGGHPANYQGCPKFPKKSTPQKKLKPAMENQRPILEISSSSPPLLTKSFAEAVATPSAHIYTTPQRKQTSREDSPPLFTRMLGILANTRHLSTLQNYWPSP</sequence>
<proteinExistence type="predicted"/>
<accession>A0A8K0GIX4</accession>
<dbReference type="AlphaFoldDB" id="A0A8K0GIX4"/>
<evidence type="ECO:0000313" key="3">
    <source>
        <dbReference type="Proteomes" id="UP000801492"/>
    </source>
</evidence>
<comment type="caution">
    <text evidence="2">The sequence shown here is derived from an EMBL/GenBank/DDBJ whole genome shotgun (WGS) entry which is preliminary data.</text>
</comment>
<reference evidence="2" key="1">
    <citation type="submission" date="2019-08" db="EMBL/GenBank/DDBJ databases">
        <title>The genome of the North American firefly Photinus pyralis.</title>
        <authorList>
            <consortium name="Photinus pyralis genome working group"/>
            <person name="Fallon T.R."/>
            <person name="Sander Lower S.E."/>
            <person name="Weng J.-K."/>
        </authorList>
    </citation>
    <scope>NUCLEOTIDE SEQUENCE</scope>
    <source>
        <strain evidence="2">TRF0915ILg1</strain>
        <tissue evidence="2">Whole body</tissue>
    </source>
</reference>
<organism evidence="2 3">
    <name type="scientific">Ignelater luminosus</name>
    <name type="common">Cucubano</name>
    <name type="synonym">Pyrophorus luminosus</name>
    <dbReference type="NCBI Taxonomy" id="2038154"/>
    <lineage>
        <taxon>Eukaryota</taxon>
        <taxon>Metazoa</taxon>
        <taxon>Ecdysozoa</taxon>
        <taxon>Arthropoda</taxon>
        <taxon>Hexapoda</taxon>
        <taxon>Insecta</taxon>
        <taxon>Pterygota</taxon>
        <taxon>Neoptera</taxon>
        <taxon>Endopterygota</taxon>
        <taxon>Coleoptera</taxon>
        <taxon>Polyphaga</taxon>
        <taxon>Elateriformia</taxon>
        <taxon>Elateroidea</taxon>
        <taxon>Elateridae</taxon>
        <taxon>Agrypninae</taxon>
        <taxon>Pyrophorini</taxon>
        <taxon>Ignelater</taxon>
    </lineage>
</organism>
<evidence type="ECO:0000256" key="1">
    <source>
        <dbReference type="SAM" id="MobiDB-lite"/>
    </source>
</evidence>
<feature type="compositionally biased region" description="Basic residues" evidence="1">
    <location>
        <begin position="56"/>
        <end position="67"/>
    </location>
</feature>
<dbReference type="OrthoDB" id="6781223at2759"/>
<dbReference type="Proteomes" id="UP000801492">
    <property type="component" value="Unassembled WGS sequence"/>
</dbReference>